<proteinExistence type="predicted"/>
<evidence type="ECO:0000313" key="2">
    <source>
        <dbReference type="Proteomes" id="UP000003494"/>
    </source>
</evidence>
<comment type="caution">
    <text evidence="1">The sequence shown here is derived from an EMBL/GenBank/DDBJ whole genome shotgun (WGS) entry which is preliminary data.</text>
</comment>
<accession>C4G9C8</accession>
<reference evidence="1" key="1">
    <citation type="submission" date="2009-04" db="EMBL/GenBank/DDBJ databases">
        <authorList>
            <person name="Weinstock G."/>
            <person name="Sodergren E."/>
            <person name="Clifton S."/>
            <person name="Fulton L."/>
            <person name="Fulton B."/>
            <person name="Courtney L."/>
            <person name="Fronick C."/>
            <person name="Harrison M."/>
            <person name="Strong C."/>
            <person name="Farmer C."/>
            <person name="Delahaunty K."/>
            <person name="Markovic C."/>
            <person name="Hall O."/>
            <person name="Minx P."/>
            <person name="Tomlinson C."/>
            <person name="Mitreva M."/>
            <person name="Nelson J."/>
            <person name="Hou S."/>
            <person name="Wollam A."/>
            <person name="Pepin K.H."/>
            <person name="Johnson M."/>
            <person name="Bhonagiri V."/>
            <person name="Nash W.E."/>
            <person name="Warren W."/>
            <person name="Chinwalla A."/>
            <person name="Mardis E.R."/>
            <person name="Wilson R.K."/>
        </authorList>
    </citation>
    <scope>NUCLEOTIDE SEQUENCE [LARGE SCALE GENOMIC DNA]</scope>
    <source>
        <strain evidence="1">DSM 14600</strain>
    </source>
</reference>
<gene>
    <name evidence="1" type="ORF">GCWU000342_00581</name>
</gene>
<dbReference type="eggNOG" id="ENOG502ZXY1">
    <property type="taxonomic scope" value="Bacteria"/>
</dbReference>
<evidence type="ECO:0000313" key="1">
    <source>
        <dbReference type="EMBL" id="EEP29225.1"/>
    </source>
</evidence>
<protein>
    <recommendedName>
        <fullName evidence="3">DUF3990 domain-containing protein</fullName>
    </recommendedName>
</protein>
<dbReference type="EMBL" id="ACIP02000001">
    <property type="protein sequence ID" value="EEP29225.1"/>
    <property type="molecule type" value="Genomic_DNA"/>
</dbReference>
<keyword evidence="2" id="KW-1185">Reference proteome</keyword>
<dbReference type="RefSeq" id="WP_006905613.1">
    <property type="nucleotide sequence ID" value="NZ_GG665866.1"/>
</dbReference>
<dbReference type="STRING" id="626523.GCWU000342_00581"/>
<organism evidence="1 2">
    <name type="scientific">Shuttleworthella satelles DSM 14600</name>
    <dbReference type="NCBI Taxonomy" id="626523"/>
    <lineage>
        <taxon>Bacteria</taxon>
        <taxon>Bacillati</taxon>
        <taxon>Bacillota</taxon>
        <taxon>Clostridia</taxon>
        <taxon>Lachnospirales</taxon>
        <taxon>Lachnospiraceae</taxon>
        <taxon>Shuttleworthella</taxon>
    </lineage>
</organism>
<evidence type="ECO:0008006" key="3">
    <source>
        <dbReference type="Google" id="ProtNLM"/>
    </source>
</evidence>
<dbReference type="Proteomes" id="UP000003494">
    <property type="component" value="Unassembled WGS sequence"/>
</dbReference>
<sequence length="154" mass="17837">MGKITLYHGTPNKVVTPTYGLGDLKDVVENQGKLFDFVAQTYPDKDTKDFIQTYMLSKTRKSIDEAKAYVNTMDARALWDYFIETENYVLKSGKAMKGFMPDWLGEFYAYYQWYFNMPSAEVVKKVPIDFLMKAYYGLHDLDLDLAVKKVGETE</sequence>
<dbReference type="HOGENOM" id="CLU_1832426_0_0_9"/>
<dbReference type="AlphaFoldDB" id="C4G9C8"/>
<name>C4G9C8_9FIRM</name>